<evidence type="ECO:0000313" key="1">
    <source>
        <dbReference type="EMBL" id="BAG70364.1"/>
    </source>
</evidence>
<organism evidence="1 2">
    <name type="scientific">Ralstonia phage RSB1</name>
    <dbReference type="NCBI Taxonomy" id="551790"/>
    <lineage>
        <taxon>Viruses</taxon>
        <taxon>Duplodnaviria</taxon>
        <taxon>Heunggongvirae</taxon>
        <taxon>Uroviricota</taxon>
        <taxon>Caudoviricetes</taxon>
        <taxon>Autographivirales</taxon>
        <taxon>Autonotataviridae</taxon>
        <taxon>Okabevirinae</taxon>
        <taxon>Higashivirus</taxon>
        <taxon>Higashivirus RSB1</taxon>
    </lineage>
</organism>
<protein>
    <submittedName>
        <fullName evidence="1">Uncharacterized protein</fullName>
    </submittedName>
</protein>
<dbReference type="EMBL" id="AB451219">
    <property type="protein sequence ID" value="BAG70364.1"/>
    <property type="molecule type" value="Genomic_DNA"/>
</dbReference>
<sequence length="125" mass="13796">MNQYLLNIGRQRNDCDRLLSSAQVIGALVDRGFSVLRIEEAQSTTEPTFIVLVQERLNVLPYVQARFTGLASALNQDCIAAVLQVARHSTEAGDFPGLGIAHGELFGPNRDAWAPYNPEFFLTFA</sequence>
<dbReference type="GeneID" id="6870710"/>
<proteinExistence type="predicted"/>
<dbReference type="Proteomes" id="UP000001854">
    <property type="component" value="Segment"/>
</dbReference>
<dbReference type="RefSeq" id="YP_002213695.1">
    <property type="nucleotide sequence ID" value="NC_011201.1"/>
</dbReference>
<reference evidence="1 2" key="1">
    <citation type="journal article" date="2009" name="J. Bacteriol.">
        <title>Genomic characterization of Ralstonia solanacearum phage phiRSB1, a T7-like wide-host-range phage.</title>
        <authorList>
            <person name="Kawasaki T."/>
            <person name="Shimizu M."/>
            <person name="Satsuma H."/>
            <person name="Fujiwara A."/>
            <person name="Fujie M."/>
            <person name="Usami S."/>
            <person name="Yamada T."/>
        </authorList>
    </citation>
    <scope>NUCLEOTIDE SEQUENCE [LARGE SCALE GENOMIC DNA]</scope>
</reference>
<dbReference type="KEGG" id="vg:6870710"/>
<keyword evidence="2" id="KW-1185">Reference proteome</keyword>
<name>B5BTU2_9CAUD</name>
<accession>B5BTU2</accession>
<evidence type="ECO:0000313" key="2">
    <source>
        <dbReference type="Proteomes" id="UP000001854"/>
    </source>
</evidence>